<accession>A0A8J5UN22</accession>
<evidence type="ECO:0000313" key="1">
    <source>
        <dbReference type="EMBL" id="KAG7666378.1"/>
    </source>
</evidence>
<keyword evidence="2" id="KW-1185">Reference proteome</keyword>
<gene>
    <name evidence="1" type="ORF">J8A68_000074</name>
</gene>
<sequence length="164" mass="18848">VKPSQLVITFRSLSQYRHNPQIYIHELNPNIYKFSLSTNPNSLDIGISDSVLPTPESFKSNPKFLELVHETIRDHIDQDFTYIIEGGVNKDGYMPIYDLREMPENTYARVPPPENVFGYVQVDKDGKIIKGTYQPNKLYRSCTSTSGLNKFSDYILDQLKAQIN</sequence>
<dbReference type="EMBL" id="JAGSYN010000007">
    <property type="protein sequence ID" value="KAG7666378.1"/>
    <property type="molecule type" value="Genomic_DNA"/>
</dbReference>
<comment type="caution">
    <text evidence="1">The sequence shown here is derived from an EMBL/GenBank/DDBJ whole genome shotgun (WGS) entry which is preliminary data.</text>
</comment>
<reference evidence="1 2" key="1">
    <citation type="journal article" date="2021" name="DNA Res.">
        <title>Genome analysis of Candida subhashii reveals its hybrid nature and dual mitochondrial genome conformations.</title>
        <authorList>
            <person name="Mixao V."/>
            <person name="Hegedusova E."/>
            <person name="Saus E."/>
            <person name="Pryszcz L.P."/>
            <person name="Cillingova A."/>
            <person name="Nosek J."/>
            <person name="Gabaldon T."/>
        </authorList>
    </citation>
    <scope>NUCLEOTIDE SEQUENCE [LARGE SCALE GENOMIC DNA]</scope>
    <source>
        <strain evidence="1 2">CBS 10753</strain>
    </source>
</reference>
<protein>
    <submittedName>
        <fullName evidence="1">Uncharacterized protein</fullName>
    </submittedName>
</protein>
<dbReference type="OrthoDB" id="5397701at2759"/>
<dbReference type="AlphaFoldDB" id="A0A8J5UN22"/>
<dbReference type="PANTHER" id="PTHR37331">
    <property type="entry name" value="YALI0F11671P"/>
    <property type="match status" value="1"/>
</dbReference>
<feature type="non-terminal residue" evidence="1">
    <location>
        <position position="1"/>
    </location>
</feature>
<dbReference type="RefSeq" id="XP_049266606.1">
    <property type="nucleotide sequence ID" value="XM_049410387.1"/>
</dbReference>
<evidence type="ECO:0000313" key="2">
    <source>
        <dbReference type="Proteomes" id="UP000694255"/>
    </source>
</evidence>
<dbReference type="Proteomes" id="UP000694255">
    <property type="component" value="Unassembled WGS sequence"/>
</dbReference>
<proteinExistence type="predicted"/>
<organism evidence="1 2">
    <name type="scientific">[Candida] subhashii</name>
    <dbReference type="NCBI Taxonomy" id="561895"/>
    <lineage>
        <taxon>Eukaryota</taxon>
        <taxon>Fungi</taxon>
        <taxon>Dikarya</taxon>
        <taxon>Ascomycota</taxon>
        <taxon>Saccharomycotina</taxon>
        <taxon>Pichiomycetes</taxon>
        <taxon>Debaryomycetaceae</taxon>
        <taxon>Spathaspora</taxon>
    </lineage>
</organism>
<dbReference type="GeneID" id="73466875"/>
<name>A0A8J5UN22_9ASCO</name>
<dbReference type="PANTHER" id="PTHR37331:SF1">
    <property type="entry name" value="YALI0F11671P"/>
    <property type="match status" value="1"/>
</dbReference>